<comment type="caution">
    <text evidence="3">The sequence shown here is derived from an EMBL/GenBank/DDBJ whole genome shotgun (WGS) entry which is preliminary data.</text>
</comment>
<accession>A0ABP8CC30</accession>
<proteinExistence type="predicted"/>
<dbReference type="EMBL" id="BAABCA010000005">
    <property type="protein sequence ID" value="GAA4237336.1"/>
    <property type="molecule type" value="Genomic_DNA"/>
</dbReference>
<evidence type="ECO:0000259" key="2">
    <source>
        <dbReference type="PROSITE" id="PS50989"/>
    </source>
</evidence>
<dbReference type="Gene3D" id="3.90.226.10">
    <property type="entry name" value="2-enoyl-CoA Hydratase, Chain A, domain 1"/>
    <property type="match status" value="2"/>
</dbReference>
<feature type="domain" description="CoA carboxyltransferase C-terminal" evidence="2">
    <location>
        <begin position="270"/>
        <end position="533"/>
    </location>
</feature>
<dbReference type="InterPro" id="IPR011762">
    <property type="entry name" value="COA_CT_N"/>
</dbReference>
<sequence>MDLNFNKNEDHNKLLVSELKKRLAKVHLGGGKARIEKHKSKGKMTAHERIDYLLDAKSNAIEIAAFAGEDMYKEHGGCPSGGVVVKMGYVKGKQCIVVANDATVKAGAWFPITGKKNLRAQEIAIENKLPIIYLVDSAGVYLPLQDEIFPDKEHFGRIFRNNAIMSSMGITQIAAVMGSCVAGGAYLPIMSDEALIVDKTGSIFLAGSYLVKAAIGETIDNETLGGATTHCEISGVTDYKSKDDADALDTIKNIIDKIGDYNKAGYNRIEAKKPKENPEDIYGILPKSRADQYDMYEIIKRLVDNSEFDEYKAGYGQTIITGYARINGWAVGIVANQRKLVKTKKGEMQFGGVIYNDSADKSTRFIANCNQKKIPLVFLQDVTGFMVGSKSEHGGIIKDGAKMVNAVSNSVVPKFTIIIGNSYGAGNYAMCGKAYDPRLIAAWPSAELAVMSGNSAAKVLLQIEKASLLKKGEEITPEKETELYNKIKDKYDNQVSPYYAAARIWTDAIIDPLDTRKWISMGIEAANHAPIEKPFNLGILQV</sequence>
<name>A0ABP8CC30_9FLAO</name>
<dbReference type="PROSITE" id="PS50980">
    <property type="entry name" value="COA_CT_NTER"/>
    <property type="match status" value="1"/>
</dbReference>
<dbReference type="InterPro" id="IPR029045">
    <property type="entry name" value="ClpP/crotonase-like_dom_sf"/>
</dbReference>
<dbReference type="RefSeq" id="WP_344788490.1">
    <property type="nucleotide sequence ID" value="NZ_BAABCA010000005.1"/>
</dbReference>
<protein>
    <submittedName>
        <fullName evidence="3">Carboxyl transferase domain-containing protein</fullName>
    </submittedName>
</protein>
<dbReference type="InterPro" id="IPR034733">
    <property type="entry name" value="AcCoA_carboxyl_beta"/>
</dbReference>
<dbReference type="InterPro" id="IPR011763">
    <property type="entry name" value="COA_CT_C"/>
</dbReference>
<evidence type="ECO:0000313" key="3">
    <source>
        <dbReference type="EMBL" id="GAA4237336.1"/>
    </source>
</evidence>
<feature type="domain" description="CoA carboxyltransferase N-terminal" evidence="1">
    <location>
        <begin position="12"/>
        <end position="270"/>
    </location>
</feature>
<dbReference type="PROSITE" id="PS50989">
    <property type="entry name" value="COA_CT_CTER"/>
    <property type="match status" value="1"/>
</dbReference>
<gene>
    <name evidence="3" type="ORF">GCM10022291_23900</name>
</gene>
<dbReference type="GO" id="GO:0016740">
    <property type="term" value="F:transferase activity"/>
    <property type="evidence" value="ECO:0007669"/>
    <property type="project" value="UniProtKB-KW"/>
</dbReference>
<evidence type="ECO:0000259" key="1">
    <source>
        <dbReference type="PROSITE" id="PS50980"/>
    </source>
</evidence>
<dbReference type="Pfam" id="PF01039">
    <property type="entry name" value="Carboxyl_trans"/>
    <property type="match status" value="1"/>
</dbReference>
<reference evidence="4" key="1">
    <citation type="journal article" date="2019" name="Int. J. Syst. Evol. Microbiol.">
        <title>The Global Catalogue of Microorganisms (GCM) 10K type strain sequencing project: providing services to taxonomists for standard genome sequencing and annotation.</title>
        <authorList>
            <consortium name="The Broad Institute Genomics Platform"/>
            <consortium name="The Broad Institute Genome Sequencing Center for Infectious Disease"/>
            <person name="Wu L."/>
            <person name="Ma J."/>
        </authorList>
    </citation>
    <scope>NUCLEOTIDE SEQUENCE [LARGE SCALE GENOMIC DNA]</scope>
    <source>
        <strain evidence="4">JCM 17630</strain>
    </source>
</reference>
<dbReference type="PANTHER" id="PTHR22855:SF13">
    <property type="entry name" value="METHYLCROTONOYL-COA CARBOXYLASE BETA CHAIN, MITOCHONDRIAL"/>
    <property type="match status" value="1"/>
</dbReference>
<keyword evidence="3" id="KW-0808">Transferase</keyword>
<evidence type="ECO:0000313" key="4">
    <source>
        <dbReference type="Proteomes" id="UP001501496"/>
    </source>
</evidence>
<organism evidence="3 4">
    <name type="scientific">Postechiella marina</name>
    <dbReference type="NCBI Taxonomy" id="943941"/>
    <lineage>
        <taxon>Bacteria</taxon>
        <taxon>Pseudomonadati</taxon>
        <taxon>Bacteroidota</taxon>
        <taxon>Flavobacteriia</taxon>
        <taxon>Flavobacteriales</taxon>
        <taxon>Flavobacteriaceae</taxon>
        <taxon>Postechiella</taxon>
    </lineage>
</organism>
<dbReference type="PANTHER" id="PTHR22855">
    <property type="entry name" value="ACETYL, PROPIONYL, PYRUVATE, AND GLUTACONYL CARBOXYLASE-RELATED"/>
    <property type="match status" value="1"/>
</dbReference>
<keyword evidence="4" id="KW-1185">Reference proteome</keyword>
<dbReference type="Proteomes" id="UP001501496">
    <property type="component" value="Unassembled WGS sequence"/>
</dbReference>
<dbReference type="InterPro" id="IPR045190">
    <property type="entry name" value="MCCB/AccD1-like"/>
</dbReference>
<dbReference type="SUPFAM" id="SSF52096">
    <property type="entry name" value="ClpP/crotonase"/>
    <property type="match status" value="2"/>
</dbReference>